<reference evidence="1" key="2">
    <citation type="submission" date="2023-06" db="EMBL/GenBank/DDBJ databases">
        <authorList>
            <consortium name="Lawrence Berkeley National Laboratory"/>
            <person name="Haridas S."/>
            <person name="Hensen N."/>
            <person name="Bonometti L."/>
            <person name="Westerberg I."/>
            <person name="Brannstrom I.O."/>
            <person name="Guillou S."/>
            <person name="Cros-Aarteil S."/>
            <person name="Calhoun S."/>
            <person name="Kuo A."/>
            <person name="Mondo S."/>
            <person name="Pangilinan J."/>
            <person name="Riley R."/>
            <person name="Labutti K."/>
            <person name="Andreopoulos B."/>
            <person name="Lipzen A."/>
            <person name="Chen C."/>
            <person name="Yanf M."/>
            <person name="Daum C."/>
            <person name="Ng V."/>
            <person name="Clum A."/>
            <person name="Steindorff A."/>
            <person name="Ohm R."/>
            <person name="Martin F."/>
            <person name="Silar P."/>
            <person name="Natvig D."/>
            <person name="Lalanne C."/>
            <person name="Gautier V."/>
            <person name="Ament-Velasquez S.L."/>
            <person name="Kruys A."/>
            <person name="Hutchinson M.I."/>
            <person name="Powell A.J."/>
            <person name="Barry K."/>
            <person name="Miller A.N."/>
            <person name="Grigoriev I.V."/>
            <person name="Debuchy R."/>
            <person name="Gladieux P."/>
            <person name="Thoren M.H."/>
            <person name="Johannesson H."/>
        </authorList>
    </citation>
    <scope>NUCLEOTIDE SEQUENCE</scope>
    <source>
        <strain evidence="1">CBS 118394</strain>
    </source>
</reference>
<protein>
    <submittedName>
        <fullName evidence="1">Uncharacterized protein</fullName>
    </submittedName>
</protein>
<sequence>MVLSAVIKTWPLEFQDIRLNIEAQFRRLRGQSAVAHQAETREIHVQISDIRNMLDQACGVSQAFGPEATTIRMNPSVMESLPFIPERVSRFLACNTFNPEQVLELAITMRDRRRARGGFIPPPVWTSQKLRDWISSPESALLQLQGSLLCAEQSRDLAIDLVQLLQVAGLPVIWYLGSTSTPKETSDVVSAVDILRSLIEQTIKQHAKATPNWNLNDSHFQACKTEKDWIRLLVAVLGHVQKMVLVIDVHHDAQGTLAIMKEFWDGMTEQGISTTVKILVLTYETPAMILDSFPVVPAAFESTGRMRNPRASLARTSARFRNPRGRIQRVGTSTRGPEDLKPFIMKLVASGKG</sequence>
<organism evidence="1 2">
    <name type="scientific">Apodospora peruviana</name>
    <dbReference type="NCBI Taxonomy" id="516989"/>
    <lineage>
        <taxon>Eukaryota</taxon>
        <taxon>Fungi</taxon>
        <taxon>Dikarya</taxon>
        <taxon>Ascomycota</taxon>
        <taxon>Pezizomycotina</taxon>
        <taxon>Sordariomycetes</taxon>
        <taxon>Sordariomycetidae</taxon>
        <taxon>Sordariales</taxon>
        <taxon>Lasiosphaeriaceae</taxon>
        <taxon>Apodospora</taxon>
    </lineage>
</organism>
<name>A0AAE0IKA7_9PEZI</name>
<reference evidence="1" key="1">
    <citation type="journal article" date="2023" name="Mol. Phylogenet. Evol.">
        <title>Genome-scale phylogeny and comparative genomics of the fungal order Sordariales.</title>
        <authorList>
            <person name="Hensen N."/>
            <person name="Bonometti L."/>
            <person name="Westerberg I."/>
            <person name="Brannstrom I.O."/>
            <person name="Guillou S."/>
            <person name="Cros-Aarteil S."/>
            <person name="Calhoun S."/>
            <person name="Haridas S."/>
            <person name="Kuo A."/>
            <person name="Mondo S."/>
            <person name="Pangilinan J."/>
            <person name="Riley R."/>
            <person name="LaButti K."/>
            <person name="Andreopoulos B."/>
            <person name="Lipzen A."/>
            <person name="Chen C."/>
            <person name="Yan M."/>
            <person name="Daum C."/>
            <person name="Ng V."/>
            <person name="Clum A."/>
            <person name="Steindorff A."/>
            <person name="Ohm R.A."/>
            <person name="Martin F."/>
            <person name="Silar P."/>
            <person name="Natvig D.O."/>
            <person name="Lalanne C."/>
            <person name="Gautier V."/>
            <person name="Ament-Velasquez S.L."/>
            <person name="Kruys A."/>
            <person name="Hutchinson M.I."/>
            <person name="Powell A.J."/>
            <person name="Barry K."/>
            <person name="Miller A.N."/>
            <person name="Grigoriev I.V."/>
            <person name="Debuchy R."/>
            <person name="Gladieux P."/>
            <person name="Hiltunen Thoren M."/>
            <person name="Johannesson H."/>
        </authorList>
    </citation>
    <scope>NUCLEOTIDE SEQUENCE</scope>
    <source>
        <strain evidence="1">CBS 118394</strain>
    </source>
</reference>
<dbReference type="Proteomes" id="UP001283341">
    <property type="component" value="Unassembled WGS sequence"/>
</dbReference>
<dbReference type="EMBL" id="JAUEDM010000002">
    <property type="protein sequence ID" value="KAK3326322.1"/>
    <property type="molecule type" value="Genomic_DNA"/>
</dbReference>
<dbReference type="AlphaFoldDB" id="A0AAE0IKA7"/>
<evidence type="ECO:0000313" key="1">
    <source>
        <dbReference type="EMBL" id="KAK3326322.1"/>
    </source>
</evidence>
<evidence type="ECO:0000313" key="2">
    <source>
        <dbReference type="Proteomes" id="UP001283341"/>
    </source>
</evidence>
<comment type="caution">
    <text evidence="1">The sequence shown here is derived from an EMBL/GenBank/DDBJ whole genome shotgun (WGS) entry which is preliminary data.</text>
</comment>
<gene>
    <name evidence="1" type="ORF">B0H66DRAFT_155779</name>
</gene>
<keyword evidence="2" id="KW-1185">Reference proteome</keyword>
<proteinExistence type="predicted"/>
<accession>A0AAE0IKA7</accession>